<dbReference type="Pfam" id="PF06246">
    <property type="entry name" value="Isy1"/>
    <property type="match status" value="1"/>
</dbReference>
<dbReference type="InterPro" id="IPR009360">
    <property type="entry name" value="Isy1"/>
</dbReference>
<dbReference type="GO" id="GO:0000350">
    <property type="term" value="P:generation of catalytic spliceosome for second transesterification step"/>
    <property type="evidence" value="ECO:0007669"/>
    <property type="project" value="InterPro"/>
</dbReference>
<dbReference type="EMBL" id="HBHY01012748">
    <property type="protein sequence ID" value="CAE0141097.1"/>
    <property type="molecule type" value="Transcribed_RNA"/>
</dbReference>
<dbReference type="Gene3D" id="1.10.287.660">
    <property type="entry name" value="Helix hairpin bin"/>
    <property type="match status" value="1"/>
</dbReference>
<dbReference type="FunFam" id="1.10.287.660:FF:000001">
    <property type="entry name" value="pre-mRNA-splicing factor ISY1 homolog"/>
    <property type="match status" value="1"/>
</dbReference>
<sequence>MARPEEQKHNMMNRWLQQKAERLGLRAARQQRPFLADEAKTLADAEKWRADVTKEIGRKVQEIQNEGLDEGTLRDLNDAINKLVRTRWHWERRVKELGGAKSTVAQTGDSEQPADGRTYRYYGAAKNLPGVRELMVAQAKKEVRRNRKDLYKIIDGDYYGFRDEEDGVLLAVEAAAEKEAIAEACAAWDAAKAAGEGAAAAAGCFEVDDGPGARVEASAGNHEEQAAADAALVDVEAALPDAAQIEAMVVQQRKRALMAAYASEDLAAQESDAKRLMGGK</sequence>
<evidence type="ECO:0000313" key="4">
    <source>
        <dbReference type="EMBL" id="CAE0141097.1"/>
    </source>
</evidence>
<keyword evidence="3" id="KW-0539">Nucleus</keyword>
<protein>
    <recommendedName>
        <fullName evidence="5">Pre-mRNA-splicing factor ISY1</fullName>
    </recommendedName>
</protein>
<dbReference type="InterPro" id="IPR037200">
    <property type="entry name" value="Isy1_sf"/>
</dbReference>
<comment type="similarity">
    <text evidence="2">Belongs to the ISY1 family.</text>
</comment>
<name>A0A7S3FCT5_9VIRI</name>
<evidence type="ECO:0000256" key="3">
    <source>
        <dbReference type="ARBA" id="ARBA00023242"/>
    </source>
</evidence>
<organism evidence="4">
    <name type="scientific">Prasinoderma singulare</name>
    <dbReference type="NCBI Taxonomy" id="676789"/>
    <lineage>
        <taxon>Eukaryota</taxon>
        <taxon>Viridiplantae</taxon>
        <taxon>Prasinodermophyta</taxon>
        <taxon>Prasinodermophyceae</taxon>
        <taxon>Prasinodermales</taxon>
        <taxon>Prasinodermaceae</taxon>
        <taxon>Prasinoderma</taxon>
    </lineage>
</organism>
<dbReference type="AlphaFoldDB" id="A0A7S3FCT5"/>
<dbReference type="GO" id="GO:0005634">
    <property type="term" value="C:nucleus"/>
    <property type="evidence" value="ECO:0007669"/>
    <property type="project" value="UniProtKB-SubCell"/>
</dbReference>
<evidence type="ECO:0000256" key="1">
    <source>
        <dbReference type="ARBA" id="ARBA00004123"/>
    </source>
</evidence>
<dbReference type="PANTHER" id="PTHR13021">
    <property type="entry name" value="PRE-MRNA-SPLICING FACTOR ISY1"/>
    <property type="match status" value="1"/>
</dbReference>
<accession>A0A7S3FCT5</accession>
<proteinExistence type="inferred from homology"/>
<reference evidence="4" key="1">
    <citation type="submission" date="2021-01" db="EMBL/GenBank/DDBJ databases">
        <authorList>
            <person name="Corre E."/>
            <person name="Pelletier E."/>
            <person name="Niang G."/>
            <person name="Scheremetjew M."/>
            <person name="Finn R."/>
            <person name="Kale V."/>
            <person name="Holt S."/>
            <person name="Cochrane G."/>
            <person name="Meng A."/>
            <person name="Brown T."/>
            <person name="Cohen L."/>
        </authorList>
    </citation>
    <scope>NUCLEOTIDE SEQUENCE</scope>
    <source>
        <strain evidence="4">RCC927</strain>
    </source>
</reference>
<dbReference type="InterPro" id="IPR029012">
    <property type="entry name" value="Helix_hairpin_bin_sf"/>
</dbReference>
<gene>
    <name evidence="4" type="ORF">PSIN1315_LOCUS8180</name>
</gene>
<evidence type="ECO:0008006" key="5">
    <source>
        <dbReference type="Google" id="ProtNLM"/>
    </source>
</evidence>
<evidence type="ECO:0000256" key="2">
    <source>
        <dbReference type="ARBA" id="ARBA00007002"/>
    </source>
</evidence>
<dbReference type="SUPFAM" id="SSF140102">
    <property type="entry name" value="ISY1 domain-like"/>
    <property type="match status" value="1"/>
</dbReference>
<comment type="subcellular location">
    <subcellularLocation>
        <location evidence="1">Nucleus</location>
    </subcellularLocation>
</comment>